<sequence length="75" mass="8380">MKEAEDMNQAATADGFTRDTAYNNKMSIFSLIVTVLFVMFPRLPMRWLPPVPQSAPDMPPSQNAGRDEPPRIAAE</sequence>
<evidence type="ECO:0000313" key="3">
    <source>
        <dbReference type="EMBL" id="MDP9839524.1"/>
    </source>
</evidence>
<protein>
    <submittedName>
        <fullName evidence="3">Uncharacterized protein</fullName>
    </submittedName>
</protein>
<accession>A0ABT9Q093</accession>
<organism evidence="3 4">
    <name type="scientific">Neorhizobium huautlense</name>
    <dbReference type="NCBI Taxonomy" id="67774"/>
    <lineage>
        <taxon>Bacteria</taxon>
        <taxon>Pseudomonadati</taxon>
        <taxon>Pseudomonadota</taxon>
        <taxon>Alphaproteobacteria</taxon>
        <taxon>Hyphomicrobiales</taxon>
        <taxon>Rhizobiaceae</taxon>
        <taxon>Rhizobium/Agrobacterium group</taxon>
        <taxon>Neorhizobium</taxon>
    </lineage>
</organism>
<name>A0ABT9Q093_9HYPH</name>
<keyword evidence="4" id="KW-1185">Reference proteome</keyword>
<keyword evidence="2" id="KW-1133">Transmembrane helix</keyword>
<dbReference type="EMBL" id="JAUSRF010000017">
    <property type="protein sequence ID" value="MDP9839524.1"/>
    <property type="molecule type" value="Genomic_DNA"/>
</dbReference>
<gene>
    <name evidence="3" type="ORF">J2T09_004300</name>
</gene>
<feature type="compositionally biased region" description="Basic and acidic residues" evidence="1">
    <location>
        <begin position="65"/>
        <end position="75"/>
    </location>
</feature>
<dbReference type="RefSeq" id="WP_306838198.1">
    <property type="nucleotide sequence ID" value="NZ_JAUSRF010000017.1"/>
</dbReference>
<feature type="region of interest" description="Disordered" evidence="1">
    <location>
        <begin position="49"/>
        <end position="75"/>
    </location>
</feature>
<feature type="transmembrane region" description="Helical" evidence="2">
    <location>
        <begin position="26"/>
        <end position="43"/>
    </location>
</feature>
<keyword evidence="2" id="KW-0812">Transmembrane</keyword>
<evidence type="ECO:0000256" key="1">
    <source>
        <dbReference type="SAM" id="MobiDB-lite"/>
    </source>
</evidence>
<reference evidence="3 4" key="1">
    <citation type="submission" date="2023-07" db="EMBL/GenBank/DDBJ databases">
        <title>Sorghum-associated microbial communities from plants grown in Nebraska, USA.</title>
        <authorList>
            <person name="Schachtman D."/>
        </authorList>
    </citation>
    <scope>NUCLEOTIDE SEQUENCE [LARGE SCALE GENOMIC DNA]</scope>
    <source>
        <strain evidence="3 4">DS1307</strain>
    </source>
</reference>
<proteinExistence type="predicted"/>
<comment type="caution">
    <text evidence="3">The sequence shown here is derived from an EMBL/GenBank/DDBJ whole genome shotgun (WGS) entry which is preliminary data.</text>
</comment>
<evidence type="ECO:0000313" key="4">
    <source>
        <dbReference type="Proteomes" id="UP001241472"/>
    </source>
</evidence>
<feature type="compositionally biased region" description="Pro residues" evidence="1">
    <location>
        <begin position="49"/>
        <end position="59"/>
    </location>
</feature>
<keyword evidence="2" id="KW-0472">Membrane</keyword>
<dbReference type="Proteomes" id="UP001241472">
    <property type="component" value="Unassembled WGS sequence"/>
</dbReference>
<evidence type="ECO:0000256" key="2">
    <source>
        <dbReference type="SAM" id="Phobius"/>
    </source>
</evidence>